<keyword evidence="4 12" id="KW-0949">S-adenosyl-L-methionine</keyword>
<dbReference type="InterPro" id="IPR005839">
    <property type="entry name" value="Methylthiotransferase"/>
</dbReference>
<gene>
    <name evidence="12 15" type="primary">miaB</name>
    <name evidence="15" type="ORF">ODE01S_16140</name>
</gene>
<feature type="binding site" evidence="12">
    <location>
        <position position="160"/>
    </location>
    <ligand>
        <name>[4Fe-4S] cluster</name>
        <dbReference type="ChEBI" id="CHEBI:49883"/>
        <label>2</label>
        <note>4Fe-4S-S-AdoMet</note>
    </ligand>
</feature>
<feature type="domain" description="Radical SAM core" evidence="14">
    <location>
        <begin position="139"/>
        <end position="368"/>
    </location>
</feature>
<dbReference type="Pfam" id="PF00919">
    <property type="entry name" value="UPF0004"/>
    <property type="match status" value="1"/>
</dbReference>
<dbReference type="InterPro" id="IPR007197">
    <property type="entry name" value="rSAM"/>
</dbReference>
<dbReference type="SFLD" id="SFLDG01061">
    <property type="entry name" value="methylthiotransferase"/>
    <property type="match status" value="1"/>
</dbReference>
<dbReference type="EMBL" id="BJXN01000010">
    <property type="protein sequence ID" value="GEM90180.1"/>
    <property type="molecule type" value="Genomic_DNA"/>
</dbReference>
<feature type="binding site" evidence="12">
    <location>
        <position position="13"/>
    </location>
    <ligand>
        <name>[4Fe-4S] cluster</name>
        <dbReference type="ChEBI" id="CHEBI:49883"/>
        <label>1</label>
    </ligand>
</feature>
<sequence length="446" mass="50155">MNDLRVKLITYGCQMNEYDTHLVASELASIGAGFVDTVEEANFVLVNTCAVRGKPVEKVKSLLGQLRKEKERRKEPFLIGMMGCLASLEEGQAIARRFGVDVLLGAGAIHKIAEALAQTGAFWDVGFYREIDEVVPPPPRGTLSAFVTLIRGCDHRCTYCVVPRTRGPEVSRHPDLILREVEQLLDAGIVEVTLLGQNVNSYGKDDPAYPDFADLIRRVAALGVRRLRFVTSHPMNFSDRIIEAIAETPAVGQYVHLPVQAGSDRVLRRMAREYRRAYYLERVARLREALPELVLSTDIIVGFPGETEEDFQQTLELYDEVGFDAAYMFIYSARPGTPSYERFEDLPREVKVERLQRLIEKQKDWSLRRNQAWVGREVEVLVRGPAKEAHWVEGHDQSNHPVLLPAEEAPVAGLYRATIEQATPHLLFGKVRERLLAAPEPLEAAS</sequence>
<evidence type="ECO:0000256" key="1">
    <source>
        <dbReference type="ARBA" id="ARBA00003234"/>
    </source>
</evidence>
<dbReference type="PROSITE" id="PS51918">
    <property type="entry name" value="RADICAL_SAM"/>
    <property type="match status" value="1"/>
</dbReference>
<evidence type="ECO:0000259" key="13">
    <source>
        <dbReference type="PROSITE" id="PS51449"/>
    </source>
</evidence>
<evidence type="ECO:0000256" key="11">
    <source>
        <dbReference type="ARBA" id="ARBA00081141"/>
    </source>
</evidence>
<comment type="cofactor">
    <cofactor evidence="12">
        <name>[4Fe-4S] cluster</name>
        <dbReference type="ChEBI" id="CHEBI:49883"/>
    </cofactor>
    <text evidence="12">Binds 2 [4Fe-4S] clusters. One cluster is coordinated with 3 cysteines and an exchangeable S-adenosyl-L-methionine.</text>
</comment>
<evidence type="ECO:0000256" key="10">
    <source>
        <dbReference type="ARBA" id="ARBA00080698"/>
    </source>
</evidence>
<accession>A0A511RKK2</accession>
<comment type="catalytic activity">
    <reaction evidence="12">
        <text>N(6)-dimethylallyladenosine(37) in tRNA + (sulfur carrier)-SH + AH2 + 2 S-adenosyl-L-methionine = 2-methylsulfanyl-N(6)-dimethylallyladenosine(37) in tRNA + (sulfur carrier)-H + 5'-deoxyadenosine + L-methionine + A + S-adenosyl-L-homocysteine + 2 H(+)</text>
        <dbReference type="Rhea" id="RHEA:37067"/>
        <dbReference type="Rhea" id="RHEA-COMP:10375"/>
        <dbReference type="Rhea" id="RHEA-COMP:10376"/>
        <dbReference type="Rhea" id="RHEA-COMP:14737"/>
        <dbReference type="Rhea" id="RHEA-COMP:14739"/>
        <dbReference type="ChEBI" id="CHEBI:13193"/>
        <dbReference type="ChEBI" id="CHEBI:15378"/>
        <dbReference type="ChEBI" id="CHEBI:17319"/>
        <dbReference type="ChEBI" id="CHEBI:17499"/>
        <dbReference type="ChEBI" id="CHEBI:29917"/>
        <dbReference type="ChEBI" id="CHEBI:57844"/>
        <dbReference type="ChEBI" id="CHEBI:57856"/>
        <dbReference type="ChEBI" id="CHEBI:59789"/>
        <dbReference type="ChEBI" id="CHEBI:64428"/>
        <dbReference type="ChEBI" id="CHEBI:74415"/>
        <dbReference type="ChEBI" id="CHEBI:74417"/>
        <dbReference type="EC" id="2.8.4.3"/>
    </reaction>
</comment>
<evidence type="ECO:0000259" key="14">
    <source>
        <dbReference type="PROSITE" id="PS51918"/>
    </source>
</evidence>
<dbReference type="PANTHER" id="PTHR43020:SF2">
    <property type="entry name" value="MITOCHONDRIAL TRNA METHYLTHIOTRANSFERASE CDK5RAP1"/>
    <property type="match status" value="1"/>
</dbReference>
<evidence type="ECO:0000256" key="7">
    <source>
        <dbReference type="ARBA" id="ARBA00023014"/>
    </source>
</evidence>
<feature type="binding site" evidence="12">
    <location>
        <position position="84"/>
    </location>
    <ligand>
        <name>[4Fe-4S] cluster</name>
        <dbReference type="ChEBI" id="CHEBI:49883"/>
        <label>1</label>
    </ligand>
</feature>
<dbReference type="Proteomes" id="UP000321827">
    <property type="component" value="Unassembled WGS sequence"/>
</dbReference>
<dbReference type="SFLD" id="SFLDG01082">
    <property type="entry name" value="B12-binding_domain_containing"/>
    <property type="match status" value="1"/>
</dbReference>
<dbReference type="PROSITE" id="PS01278">
    <property type="entry name" value="MTTASE_RADICAL"/>
    <property type="match status" value="1"/>
</dbReference>
<feature type="domain" description="MTTase N-terminal" evidence="13">
    <location>
        <begin position="4"/>
        <end position="121"/>
    </location>
</feature>
<dbReference type="FunFam" id="3.80.30.20:FF:000001">
    <property type="entry name" value="tRNA-2-methylthio-N(6)-dimethylallyladenosine synthase 2"/>
    <property type="match status" value="1"/>
</dbReference>
<dbReference type="EC" id="2.8.4.3" evidence="8 12"/>
<comment type="subunit">
    <text evidence="12">Monomer.</text>
</comment>
<dbReference type="SFLD" id="SFLDF00273">
    <property type="entry name" value="(dimethylallyl)adenosine_tRNA"/>
    <property type="match status" value="1"/>
</dbReference>
<dbReference type="GO" id="GO:0005829">
    <property type="term" value="C:cytosol"/>
    <property type="evidence" value="ECO:0007669"/>
    <property type="project" value="TreeGrafter"/>
</dbReference>
<dbReference type="Gene3D" id="3.80.30.20">
    <property type="entry name" value="tm_1862 like domain"/>
    <property type="match status" value="1"/>
</dbReference>
<keyword evidence="6 12" id="KW-0408">Iron</keyword>
<dbReference type="InterPro" id="IPR006638">
    <property type="entry name" value="Elp3/MiaA/NifB-like_rSAM"/>
</dbReference>
<evidence type="ECO:0000313" key="15">
    <source>
        <dbReference type="EMBL" id="GEM90180.1"/>
    </source>
</evidence>
<comment type="caution">
    <text evidence="15">The sequence shown here is derived from an EMBL/GenBank/DDBJ whole genome shotgun (WGS) entry which is preliminary data.</text>
</comment>
<dbReference type="SFLD" id="SFLDS00029">
    <property type="entry name" value="Radical_SAM"/>
    <property type="match status" value="1"/>
</dbReference>
<evidence type="ECO:0000256" key="3">
    <source>
        <dbReference type="ARBA" id="ARBA00022679"/>
    </source>
</evidence>
<feature type="binding site" evidence="12">
    <location>
        <position position="153"/>
    </location>
    <ligand>
        <name>[4Fe-4S] cluster</name>
        <dbReference type="ChEBI" id="CHEBI:49883"/>
        <label>2</label>
        <note>4Fe-4S-S-AdoMet</note>
    </ligand>
</feature>
<dbReference type="InterPro" id="IPR058240">
    <property type="entry name" value="rSAM_sf"/>
</dbReference>
<dbReference type="InterPro" id="IPR020612">
    <property type="entry name" value="Methylthiotransferase_CS"/>
</dbReference>
<keyword evidence="5 12" id="KW-0479">Metal-binding</keyword>
<dbReference type="GO" id="GO:0051539">
    <property type="term" value="F:4 iron, 4 sulfur cluster binding"/>
    <property type="evidence" value="ECO:0007669"/>
    <property type="project" value="UniProtKB-UniRule"/>
</dbReference>
<comment type="similarity">
    <text evidence="12">Belongs to the methylthiotransferase family. MiaB subfamily.</text>
</comment>
<protein>
    <recommendedName>
        <fullName evidence="9 12">tRNA-2-methylthio-N(6)-dimethylallyladenosine synthase</fullName>
        <ecNumber evidence="8 12">2.8.4.3</ecNumber>
    </recommendedName>
    <alternativeName>
        <fullName evidence="11 12">(Dimethylallyl)adenosine tRNA methylthiotransferase MiaB</fullName>
    </alternativeName>
    <alternativeName>
        <fullName evidence="10 12">tRNA-i(6)A37 methylthiotransferase</fullName>
    </alternativeName>
</protein>
<dbReference type="InterPro" id="IPR006463">
    <property type="entry name" value="MiaB_methiolase"/>
</dbReference>
<evidence type="ECO:0000256" key="4">
    <source>
        <dbReference type="ARBA" id="ARBA00022691"/>
    </source>
</evidence>
<proteinExistence type="inferred from homology"/>
<comment type="function">
    <text evidence="1 12">Catalyzes the methylthiolation of N6-(dimethylallyl)adenosine (i(6)A), leading to the formation of 2-methylthio-N6-(dimethylallyl)adenosine (ms(2)i(6)A) at position 37 in tRNAs that read codons beginning with uridine.</text>
</comment>
<dbReference type="Pfam" id="PF04055">
    <property type="entry name" value="Radical_SAM"/>
    <property type="match status" value="1"/>
</dbReference>
<keyword evidence="12" id="KW-0819">tRNA processing</keyword>
<evidence type="ECO:0000256" key="6">
    <source>
        <dbReference type="ARBA" id="ARBA00023004"/>
    </source>
</evidence>
<evidence type="ECO:0000256" key="5">
    <source>
        <dbReference type="ARBA" id="ARBA00022723"/>
    </source>
</evidence>
<keyword evidence="3 12" id="KW-0808">Transferase</keyword>
<comment type="subcellular location">
    <subcellularLocation>
        <location evidence="12">Cytoplasm</location>
    </subcellularLocation>
</comment>
<evidence type="ECO:0000256" key="2">
    <source>
        <dbReference type="ARBA" id="ARBA00022485"/>
    </source>
</evidence>
<organism evidence="15 16">
    <name type="scientific">Oceanithermus desulfurans NBRC 100063</name>
    <dbReference type="NCBI Taxonomy" id="1227550"/>
    <lineage>
        <taxon>Bacteria</taxon>
        <taxon>Thermotogati</taxon>
        <taxon>Deinococcota</taxon>
        <taxon>Deinococci</taxon>
        <taxon>Thermales</taxon>
        <taxon>Thermaceae</taxon>
        <taxon>Oceanithermus</taxon>
    </lineage>
</organism>
<dbReference type="FunFam" id="3.40.50.12160:FF:000003">
    <property type="entry name" value="CDK5 regulatory subunit-associated protein 1"/>
    <property type="match status" value="1"/>
</dbReference>
<dbReference type="Gene3D" id="3.40.50.12160">
    <property type="entry name" value="Methylthiotransferase, N-terminal domain"/>
    <property type="match status" value="1"/>
</dbReference>
<dbReference type="InterPro" id="IPR013848">
    <property type="entry name" value="Methylthiotransferase_N"/>
</dbReference>
<dbReference type="GO" id="GO:0035597">
    <property type="term" value="F:tRNA-2-methylthio-N(6)-dimethylallyladenosine(37) synthase activity"/>
    <property type="evidence" value="ECO:0007669"/>
    <property type="project" value="UniProtKB-EC"/>
</dbReference>
<dbReference type="InterPro" id="IPR023404">
    <property type="entry name" value="rSAM_horseshoe"/>
</dbReference>
<dbReference type="SUPFAM" id="SSF102114">
    <property type="entry name" value="Radical SAM enzymes"/>
    <property type="match status" value="1"/>
</dbReference>
<dbReference type="OrthoDB" id="9805215at2"/>
<dbReference type="NCBIfam" id="TIGR01574">
    <property type="entry name" value="miaB-methiolase"/>
    <property type="match status" value="1"/>
</dbReference>
<dbReference type="PANTHER" id="PTHR43020">
    <property type="entry name" value="CDK5 REGULATORY SUBUNIT-ASSOCIATED PROTEIN 1"/>
    <property type="match status" value="1"/>
</dbReference>
<dbReference type="HAMAP" id="MF_01864">
    <property type="entry name" value="tRNA_metthiotr_MiaB"/>
    <property type="match status" value="1"/>
</dbReference>
<dbReference type="SMART" id="SM00729">
    <property type="entry name" value="Elp3"/>
    <property type="match status" value="1"/>
</dbReference>
<evidence type="ECO:0000313" key="16">
    <source>
        <dbReference type="Proteomes" id="UP000321827"/>
    </source>
</evidence>
<keyword evidence="7 12" id="KW-0411">Iron-sulfur</keyword>
<dbReference type="PROSITE" id="PS51449">
    <property type="entry name" value="MTTASE_N"/>
    <property type="match status" value="1"/>
</dbReference>
<evidence type="ECO:0000256" key="12">
    <source>
        <dbReference type="HAMAP-Rule" id="MF_01864"/>
    </source>
</evidence>
<evidence type="ECO:0000256" key="9">
    <source>
        <dbReference type="ARBA" id="ARBA00068570"/>
    </source>
</evidence>
<keyword evidence="2 12" id="KW-0004">4Fe-4S</keyword>
<dbReference type="GO" id="GO:0046872">
    <property type="term" value="F:metal ion binding"/>
    <property type="evidence" value="ECO:0007669"/>
    <property type="project" value="UniProtKB-KW"/>
</dbReference>
<feature type="binding site" evidence="12">
    <location>
        <position position="49"/>
    </location>
    <ligand>
        <name>[4Fe-4S] cluster</name>
        <dbReference type="ChEBI" id="CHEBI:49883"/>
        <label>1</label>
    </ligand>
</feature>
<dbReference type="AlphaFoldDB" id="A0A511RKK2"/>
<reference evidence="15 16" key="1">
    <citation type="submission" date="2019-07" db="EMBL/GenBank/DDBJ databases">
        <title>Whole genome shotgun sequence of Oceanithermus desulfurans NBRC 100063.</title>
        <authorList>
            <person name="Hosoyama A."/>
            <person name="Uohara A."/>
            <person name="Ohji S."/>
            <person name="Ichikawa N."/>
        </authorList>
    </citation>
    <scope>NUCLEOTIDE SEQUENCE [LARGE SCALE GENOMIC DNA]</scope>
    <source>
        <strain evidence="15 16">NBRC 100063</strain>
    </source>
</reference>
<evidence type="ECO:0000256" key="8">
    <source>
        <dbReference type="ARBA" id="ARBA00033765"/>
    </source>
</evidence>
<name>A0A511RKK2_9DEIN</name>
<dbReference type="InterPro" id="IPR038135">
    <property type="entry name" value="Methylthiotransferase_N_sf"/>
</dbReference>
<dbReference type="NCBIfam" id="TIGR00089">
    <property type="entry name" value="MiaB/RimO family radical SAM methylthiotransferase"/>
    <property type="match status" value="1"/>
</dbReference>
<feature type="binding site" evidence="12">
    <location>
        <position position="157"/>
    </location>
    <ligand>
        <name>[4Fe-4S] cluster</name>
        <dbReference type="ChEBI" id="CHEBI:49883"/>
        <label>2</label>
        <note>4Fe-4S-S-AdoMet</note>
    </ligand>
</feature>
<keyword evidence="12" id="KW-0963">Cytoplasm</keyword>
<dbReference type="CDD" id="cd01335">
    <property type="entry name" value="Radical_SAM"/>
    <property type="match status" value="1"/>
</dbReference>